<evidence type="ECO:0000313" key="11">
    <source>
        <dbReference type="EMBL" id="PLX18584.1"/>
    </source>
</evidence>
<dbReference type="Gene3D" id="3.30.70.100">
    <property type="match status" value="1"/>
</dbReference>
<dbReference type="Gene3D" id="2.30.30.60">
    <property type="match status" value="1"/>
</dbReference>
<dbReference type="PANTHER" id="PTHR30221:SF1">
    <property type="entry name" value="SMALL-CONDUCTANCE MECHANOSENSITIVE CHANNEL"/>
    <property type="match status" value="1"/>
</dbReference>
<feature type="domain" description="Mechanosensitive ion channel transmembrane helices 2/3" evidence="10">
    <location>
        <begin position="69"/>
        <end position="106"/>
    </location>
</feature>
<dbReference type="InterPro" id="IPR045275">
    <property type="entry name" value="MscS_archaea/bacteria_type"/>
</dbReference>
<keyword evidence="6 7" id="KW-0472">Membrane</keyword>
<dbReference type="PROSITE" id="PS01246">
    <property type="entry name" value="UPF0003"/>
    <property type="match status" value="1"/>
</dbReference>
<feature type="transmembrane region" description="Helical" evidence="7">
    <location>
        <begin position="89"/>
        <end position="105"/>
    </location>
</feature>
<dbReference type="InterPro" id="IPR006685">
    <property type="entry name" value="MscS_channel_2nd"/>
</dbReference>
<dbReference type="InterPro" id="IPR011014">
    <property type="entry name" value="MscS_channel_TM-2"/>
</dbReference>
<comment type="caution">
    <text evidence="11">The sequence shown here is derived from an EMBL/GenBank/DDBJ whole genome shotgun (WGS) entry which is preliminary data.</text>
</comment>
<evidence type="ECO:0000256" key="1">
    <source>
        <dbReference type="ARBA" id="ARBA00004651"/>
    </source>
</evidence>
<evidence type="ECO:0000256" key="4">
    <source>
        <dbReference type="ARBA" id="ARBA00022692"/>
    </source>
</evidence>
<reference evidence="11 12" key="1">
    <citation type="submission" date="2017-11" db="EMBL/GenBank/DDBJ databases">
        <title>Genome-resolved metagenomics identifies genetic mobility, metabolic interactions, and unexpected diversity in perchlorate-reducing communities.</title>
        <authorList>
            <person name="Barnum T.P."/>
            <person name="Figueroa I.A."/>
            <person name="Carlstrom C.I."/>
            <person name="Lucas L.N."/>
            <person name="Engelbrektson A.L."/>
            <person name="Coates J.D."/>
        </authorList>
    </citation>
    <scope>NUCLEOTIDE SEQUENCE [LARGE SCALE GENOMIC DNA]</scope>
    <source>
        <strain evidence="11">BM706</strain>
    </source>
</reference>
<evidence type="ECO:0000313" key="12">
    <source>
        <dbReference type="Proteomes" id="UP000234857"/>
    </source>
</evidence>
<evidence type="ECO:0000256" key="7">
    <source>
        <dbReference type="SAM" id="Phobius"/>
    </source>
</evidence>
<dbReference type="GO" id="GO:0005886">
    <property type="term" value="C:plasma membrane"/>
    <property type="evidence" value="ECO:0007669"/>
    <property type="project" value="UniProtKB-SubCell"/>
</dbReference>
<dbReference type="SUPFAM" id="SSF82689">
    <property type="entry name" value="Mechanosensitive channel protein MscS (YggB), C-terminal domain"/>
    <property type="match status" value="1"/>
</dbReference>
<evidence type="ECO:0000256" key="2">
    <source>
        <dbReference type="ARBA" id="ARBA00008017"/>
    </source>
</evidence>
<dbReference type="GO" id="GO:0008381">
    <property type="term" value="F:mechanosensitive monoatomic ion channel activity"/>
    <property type="evidence" value="ECO:0007669"/>
    <property type="project" value="InterPro"/>
</dbReference>
<keyword evidence="5 7" id="KW-1133">Transmembrane helix</keyword>
<dbReference type="InterPro" id="IPR049142">
    <property type="entry name" value="MS_channel_1st"/>
</dbReference>
<dbReference type="PANTHER" id="PTHR30221">
    <property type="entry name" value="SMALL-CONDUCTANCE MECHANOSENSITIVE CHANNEL"/>
    <property type="match status" value="1"/>
</dbReference>
<proteinExistence type="inferred from homology"/>
<sequence>MLKKQIFELWIQHKELVIEIGYKALLTLLTILFTFIISKLIKNTIITKLNKMERFDKTLLPLTRTIIGLSIYTVGLVIILDIFGVNTNSIVALLGAAGIAIGLALKDTLSNIAAGIMILILRPLEVGDFIECAGNAGTVSEVGLFTTILKTPDGLYISVPNSNLSNSSIKNFTKNGTRRIEIVVGISYNDSIDKAFEVLNEIIKNEDRFLLEPAPTIAVQSMGDSSINIHLRAWAKLSDYWDIHWKLNKLIKEEIEKAGLTIPYPQRDVHMINK</sequence>
<dbReference type="InterPro" id="IPR023408">
    <property type="entry name" value="MscS_beta-dom_sf"/>
</dbReference>
<dbReference type="AlphaFoldDB" id="A0A2N5ZIY1"/>
<organism evidence="11 12">
    <name type="scientific">Muiribacterium halophilum</name>
    <dbReference type="NCBI Taxonomy" id="2053465"/>
    <lineage>
        <taxon>Bacteria</taxon>
        <taxon>Candidatus Muiribacteriota</taxon>
        <taxon>Candidatus Muiribacteriia</taxon>
        <taxon>Candidatus Muiribacteriales</taxon>
        <taxon>Candidatus Muiribacteriaceae</taxon>
        <taxon>Candidatus Muiribacterium</taxon>
    </lineage>
</organism>
<comment type="subcellular location">
    <subcellularLocation>
        <location evidence="1">Cell membrane</location>
        <topology evidence="1">Multi-pass membrane protein</topology>
    </subcellularLocation>
</comment>
<evidence type="ECO:0000256" key="3">
    <source>
        <dbReference type="ARBA" id="ARBA00022475"/>
    </source>
</evidence>
<dbReference type="InterPro" id="IPR006686">
    <property type="entry name" value="MscS_channel_CS"/>
</dbReference>
<name>A0A2N5ZIY1_MUIH1</name>
<dbReference type="InterPro" id="IPR011066">
    <property type="entry name" value="MscS_channel_C_sf"/>
</dbReference>
<dbReference type="SUPFAM" id="SSF82861">
    <property type="entry name" value="Mechanosensitive channel protein MscS (YggB), transmembrane region"/>
    <property type="match status" value="1"/>
</dbReference>
<evidence type="ECO:0000256" key="6">
    <source>
        <dbReference type="ARBA" id="ARBA00023136"/>
    </source>
</evidence>
<feature type="transmembrane region" description="Helical" evidence="7">
    <location>
        <begin position="62"/>
        <end position="83"/>
    </location>
</feature>
<dbReference type="InterPro" id="IPR010920">
    <property type="entry name" value="LSM_dom_sf"/>
</dbReference>
<dbReference type="SUPFAM" id="SSF50182">
    <property type="entry name" value="Sm-like ribonucleoproteins"/>
    <property type="match status" value="1"/>
</dbReference>
<dbReference type="EMBL" id="PKTG01000058">
    <property type="protein sequence ID" value="PLX18584.1"/>
    <property type="molecule type" value="Genomic_DNA"/>
</dbReference>
<gene>
    <name evidence="11" type="ORF">C0601_04275</name>
</gene>
<evidence type="ECO:0000256" key="5">
    <source>
        <dbReference type="ARBA" id="ARBA00022989"/>
    </source>
</evidence>
<evidence type="ECO:0000259" key="9">
    <source>
        <dbReference type="Pfam" id="PF21082"/>
    </source>
</evidence>
<keyword evidence="3" id="KW-1003">Cell membrane</keyword>
<dbReference type="Proteomes" id="UP000234857">
    <property type="component" value="Unassembled WGS sequence"/>
</dbReference>
<comment type="similarity">
    <text evidence="2">Belongs to the MscS (TC 1.A.23) family.</text>
</comment>
<dbReference type="Pfam" id="PF21082">
    <property type="entry name" value="MS_channel_3rd"/>
    <property type="match status" value="1"/>
</dbReference>
<protein>
    <submittedName>
        <fullName evidence="11">Mechanosensitive ion channel protein</fullName>
    </submittedName>
</protein>
<evidence type="ECO:0000259" key="8">
    <source>
        <dbReference type="Pfam" id="PF00924"/>
    </source>
</evidence>
<evidence type="ECO:0000259" key="10">
    <source>
        <dbReference type="Pfam" id="PF21088"/>
    </source>
</evidence>
<dbReference type="InterPro" id="IPR049278">
    <property type="entry name" value="MS_channel_C"/>
</dbReference>
<feature type="domain" description="Mechanosensitive ion channel MscS C-terminal" evidence="9">
    <location>
        <begin position="180"/>
        <end position="261"/>
    </location>
</feature>
<accession>A0A2N5ZIY1</accession>
<feature type="domain" description="Mechanosensitive ion channel MscS" evidence="8">
    <location>
        <begin position="107"/>
        <end position="174"/>
    </location>
</feature>
<feature type="transmembrane region" description="Helical" evidence="7">
    <location>
        <begin position="20"/>
        <end position="41"/>
    </location>
</feature>
<keyword evidence="4 7" id="KW-0812">Transmembrane</keyword>
<dbReference type="Pfam" id="PF21088">
    <property type="entry name" value="MS_channel_1st"/>
    <property type="match status" value="1"/>
</dbReference>
<dbReference type="Pfam" id="PF00924">
    <property type="entry name" value="MS_channel_2nd"/>
    <property type="match status" value="1"/>
</dbReference>
<dbReference type="Gene3D" id="1.10.287.1260">
    <property type="match status" value="1"/>
</dbReference>